<evidence type="ECO:0000313" key="2">
    <source>
        <dbReference type="EMBL" id="MBJ6726587.1"/>
    </source>
</evidence>
<dbReference type="RefSeq" id="WP_199385495.1">
    <property type="nucleotide sequence ID" value="NZ_JAEMHM010000015.1"/>
</dbReference>
<comment type="caution">
    <text evidence="2">The sequence shown here is derived from an EMBL/GenBank/DDBJ whole genome shotgun (WGS) entry which is preliminary data.</text>
</comment>
<keyword evidence="3" id="KW-1185">Reference proteome</keyword>
<evidence type="ECO:0000313" key="3">
    <source>
        <dbReference type="Proteomes" id="UP000636888"/>
    </source>
</evidence>
<dbReference type="EMBL" id="JAEMHM010000015">
    <property type="protein sequence ID" value="MBJ6726587.1"/>
    <property type="molecule type" value="Genomic_DNA"/>
</dbReference>
<organism evidence="2 3">
    <name type="scientific">Geomesophilobacter sediminis</name>
    <dbReference type="NCBI Taxonomy" id="2798584"/>
    <lineage>
        <taxon>Bacteria</taxon>
        <taxon>Pseudomonadati</taxon>
        <taxon>Thermodesulfobacteriota</taxon>
        <taxon>Desulfuromonadia</taxon>
        <taxon>Geobacterales</taxon>
        <taxon>Geobacteraceae</taxon>
        <taxon>Geomesophilobacter</taxon>
    </lineage>
</organism>
<dbReference type="AlphaFoldDB" id="A0A8J7M0X1"/>
<accession>A0A8J7M0X1</accession>
<evidence type="ECO:0008006" key="4">
    <source>
        <dbReference type="Google" id="ProtNLM"/>
    </source>
</evidence>
<keyword evidence="1" id="KW-0732">Signal</keyword>
<dbReference type="PROSITE" id="PS51257">
    <property type="entry name" value="PROKAR_LIPOPROTEIN"/>
    <property type="match status" value="1"/>
</dbReference>
<sequence length="229" mass="24943">MKYFNLLVALMLLASCSSQVPIAVNHPISTQLKAKSTHHWDVLADDVAKETSALLDSEPKKNPVLKGKPFYVVPQPGASTFDRAFRDLLITRMVNRGLPVSKQKGTGVEIQYETQIVQHNSPRYGHIPGTLTALAAGVWVVREVVEGSVAAIPGAIGLSALADWGLGKYSGGTTPTELIVTTSIAQDNRYLYRKSSIYYIATEDSELYQESTDTPGTERGLKRLEVVGQ</sequence>
<proteinExistence type="predicted"/>
<feature type="signal peptide" evidence="1">
    <location>
        <begin position="1"/>
        <end position="22"/>
    </location>
</feature>
<dbReference type="Proteomes" id="UP000636888">
    <property type="component" value="Unassembled WGS sequence"/>
</dbReference>
<protein>
    <recommendedName>
        <fullName evidence="4">Lipoprotein</fullName>
    </recommendedName>
</protein>
<name>A0A8J7M0X1_9BACT</name>
<gene>
    <name evidence="2" type="ORF">JFN93_17890</name>
</gene>
<evidence type="ECO:0000256" key="1">
    <source>
        <dbReference type="SAM" id="SignalP"/>
    </source>
</evidence>
<feature type="chain" id="PRO_5035314047" description="Lipoprotein" evidence="1">
    <location>
        <begin position="23"/>
        <end position="229"/>
    </location>
</feature>
<reference evidence="2" key="1">
    <citation type="submission" date="2020-12" db="EMBL/GenBank/DDBJ databases">
        <title>Geomonas sp. Red875, isolated from river sediment.</title>
        <authorList>
            <person name="Xu Z."/>
            <person name="Zhang Z."/>
            <person name="Masuda Y."/>
            <person name="Itoh H."/>
            <person name="Senoo K."/>
        </authorList>
    </citation>
    <scope>NUCLEOTIDE SEQUENCE</scope>
    <source>
        <strain evidence="2">Red875</strain>
    </source>
</reference>